<dbReference type="RefSeq" id="WP_095511681.1">
    <property type="nucleotide sequence ID" value="NZ_MQWD01000001.1"/>
</dbReference>
<organism evidence="1 2">
    <name type="scientific">Rubrivirga marina</name>
    <dbReference type="NCBI Taxonomy" id="1196024"/>
    <lineage>
        <taxon>Bacteria</taxon>
        <taxon>Pseudomonadati</taxon>
        <taxon>Rhodothermota</taxon>
        <taxon>Rhodothermia</taxon>
        <taxon>Rhodothermales</taxon>
        <taxon>Rubricoccaceae</taxon>
        <taxon>Rubrivirga</taxon>
    </lineage>
</organism>
<reference evidence="1 2" key="1">
    <citation type="submission" date="2016-11" db="EMBL/GenBank/DDBJ databases">
        <title>Study of marine rhodopsin-containing bacteria.</title>
        <authorList>
            <person name="Yoshizawa S."/>
            <person name="Kumagai Y."/>
            <person name="Kogure K."/>
        </authorList>
    </citation>
    <scope>NUCLEOTIDE SEQUENCE [LARGE SCALE GENOMIC DNA]</scope>
    <source>
        <strain evidence="1 2">SAORIC-28</strain>
    </source>
</reference>
<evidence type="ECO:0000313" key="2">
    <source>
        <dbReference type="Proteomes" id="UP000216339"/>
    </source>
</evidence>
<comment type="caution">
    <text evidence="1">The sequence shown here is derived from an EMBL/GenBank/DDBJ whole genome shotgun (WGS) entry which is preliminary data.</text>
</comment>
<dbReference type="EMBL" id="MQWD01000001">
    <property type="protein sequence ID" value="PAP78012.1"/>
    <property type="molecule type" value="Genomic_DNA"/>
</dbReference>
<accession>A0A271J3D5</accession>
<gene>
    <name evidence="1" type="ORF">BSZ37_16975</name>
</gene>
<dbReference type="OrthoDB" id="1547292at2"/>
<dbReference type="AlphaFoldDB" id="A0A271J3D5"/>
<proteinExistence type="predicted"/>
<sequence>MPSDSYAPQPKRGVVLDETALREAAEEAVRASRLTQARVAEVVAEQIEGRDRVPSPSAISNAVRETGPKVAALQIDIIRALTGATITGPLYRVD</sequence>
<dbReference type="Proteomes" id="UP000216339">
    <property type="component" value="Unassembled WGS sequence"/>
</dbReference>
<name>A0A271J3D5_9BACT</name>
<keyword evidence="2" id="KW-1185">Reference proteome</keyword>
<protein>
    <submittedName>
        <fullName evidence="1">Uncharacterized protein</fullName>
    </submittedName>
</protein>
<evidence type="ECO:0000313" key="1">
    <source>
        <dbReference type="EMBL" id="PAP78012.1"/>
    </source>
</evidence>